<name>A0A0B6VRI5_SERMA</name>
<reference evidence="1" key="1">
    <citation type="submission" date="2014-06" db="EMBL/GenBank/DDBJ databases">
        <title>Sequence and analysis of p11663 plasmid from Serratia marcescens.</title>
        <authorList>
            <person name="Jin W."/>
            <person name="Wachino J."/>
            <person name="Arakawa Y."/>
        </authorList>
    </citation>
    <scope>NUCLEOTIDE SEQUENCE</scope>
    <source>
        <strain evidence="1">11663</strain>
        <plasmid evidence="1">p11663</plasmid>
    </source>
</reference>
<protein>
    <submittedName>
        <fullName evidence="1">Uncharacterized protein</fullName>
    </submittedName>
</protein>
<dbReference type="EMBL" id="AP014611">
    <property type="protein sequence ID" value="BAQ21995.1"/>
    <property type="molecule type" value="Genomic_DNA"/>
</dbReference>
<organism evidence="1">
    <name type="scientific">Serratia marcescens</name>
    <dbReference type="NCBI Taxonomy" id="615"/>
    <lineage>
        <taxon>Bacteria</taxon>
        <taxon>Pseudomonadati</taxon>
        <taxon>Pseudomonadota</taxon>
        <taxon>Gammaproteobacteria</taxon>
        <taxon>Enterobacterales</taxon>
        <taxon>Yersiniaceae</taxon>
        <taxon>Serratia</taxon>
    </lineage>
</organism>
<dbReference type="AlphaFoldDB" id="A0A0B6VRI5"/>
<sequence>MGDLHVMRFDMWVRCTKAGPEPLDIWELCTIDEAEQRLTDQDKPKKAVKMTLIVHKVITRTQKEAKSYPHFLCINGVLVYGNAARSYVGTLHGAKNDQN</sequence>
<accession>A0A0B6VRI5</accession>
<geneLocation type="plasmid" evidence="1">
    <name>p11663</name>
</geneLocation>
<proteinExistence type="predicted"/>
<evidence type="ECO:0000313" key="1">
    <source>
        <dbReference type="EMBL" id="BAQ21995.1"/>
    </source>
</evidence>
<keyword evidence="1" id="KW-0614">Plasmid</keyword>